<gene>
    <name evidence="1" type="ORF">L1987_48397</name>
</gene>
<name>A0ACB9FR75_9ASTR</name>
<accession>A0ACB9FR75</accession>
<proteinExistence type="predicted"/>
<evidence type="ECO:0000313" key="1">
    <source>
        <dbReference type="EMBL" id="KAI3773858.1"/>
    </source>
</evidence>
<protein>
    <submittedName>
        <fullName evidence="1">Uncharacterized protein</fullName>
    </submittedName>
</protein>
<comment type="caution">
    <text evidence="1">The sequence shown here is derived from an EMBL/GenBank/DDBJ whole genome shotgun (WGS) entry which is preliminary data.</text>
</comment>
<dbReference type="Proteomes" id="UP001056120">
    <property type="component" value="Linkage Group LG16"/>
</dbReference>
<reference evidence="1 2" key="2">
    <citation type="journal article" date="2022" name="Mol. Ecol. Resour.">
        <title>The genomes of chicory, endive, great burdock and yacon provide insights into Asteraceae paleo-polyploidization history and plant inulin production.</title>
        <authorList>
            <person name="Fan W."/>
            <person name="Wang S."/>
            <person name="Wang H."/>
            <person name="Wang A."/>
            <person name="Jiang F."/>
            <person name="Liu H."/>
            <person name="Zhao H."/>
            <person name="Xu D."/>
            <person name="Zhang Y."/>
        </authorList>
    </citation>
    <scope>NUCLEOTIDE SEQUENCE [LARGE SCALE GENOMIC DNA]</scope>
    <source>
        <strain evidence="2">cv. Yunnan</strain>
        <tissue evidence="1">Leaves</tissue>
    </source>
</reference>
<reference evidence="2" key="1">
    <citation type="journal article" date="2022" name="Mol. Ecol. Resour.">
        <title>The genomes of chicory, endive, great burdock and yacon provide insights into Asteraceae palaeo-polyploidization history and plant inulin production.</title>
        <authorList>
            <person name="Fan W."/>
            <person name="Wang S."/>
            <person name="Wang H."/>
            <person name="Wang A."/>
            <person name="Jiang F."/>
            <person name="Liu H."/>
            <person name="Zhao H."/>
            <person name="Xu D."/>
            <person name="Zhang Y."/>
        </authorList>
    </citation>
    <scope>NUCLEOTIDE SEQUENCE [LARGE SCALE GENOMIC DNA]</scope>
    <source>
        <strain evidence="2">cv. Yunnan</strain>
    </source>
</reference>
<sequence length="258" mass="28188">MGMARNFELHCQFLEHASYDCLINPPIIRSVVHGDPIAVTTDTVRAVLQFGEDGDTPDGGNADDDDSRRQIRIAINRKAETASVVSRSVKMRKRKEDDTDKEYHPDEDLDPSIVKGKKAKSNVEPKRLKVSRPKFVTTPLSTILQGMDLLQAIFSTATTTTTTSVTSVSTPPTSIPTSSTQQTPETERLLDSLINTPPIVTSTTTTSIPTSTIPIPVTTTVAPTSTFVPPTSSTPSSSSFRLRDEYNDFTDLVSTWCI</sequence>
<evidence type="ECO:0000313" key="2">
    <source>
        <dbReference type="Proteomes" id="UP001056120"/>
    </source>
</evidence>
<organism evidence="1 2">
    <name type="scientific">Smallanthus sonchifolius</name>
    <dbReference type="NCBI Taxonomy" id="185202"/>
    <lineage>
        <taxon>Eukaryota</taxon>
        <taxon>Viridiplantae</taxon>
        <taxon>Streptophyta</taxon>
        <taxon>Embryophyta</taxon>
        <taxon>Tracheophyta</taxon>
        <taxon>Spermatophyta</taxon>
        <taxon>Magnoliopsida</taxon>
        <taxon>eudicotyledons</taxon>
        <taxon>Gunneridae</taxon>
        <taxon>Pentapetalae</taxon>
        <taxon>asterids</taxon>
        <taxon>campanulids</taxon>
        <taxon>Asterales</taxon>
        <taxon>Asteraceae</taxon>
        <taxon>Asteroideae</taxon>
        <taxon>Heliantheae alliance</taxon>
        <taxon>Millerieae</taxon>
        <taxon>Smallanthus</taxon>
    </lineage>
</organism>
<dbReference type="EMBL" id="CM042033">
    <property type="protein sequence ID" value="KAI3773858.1"/>
    <property type="molecule type" value="Genomic_DNA"/>
</dbReference>
<keyword evidence="2" id="KW-1185">Reference proteome</keyword>